<dbReference type="EMBL" id="QPJU01000007">
    <property type="protein sequence ID" value="RCX08940.1"/>
    <property type="molecule type" value="Genomic_DNA"/>
</dbReference>
<keyword evidence="4 7" id="KW-0808">Transferase</keyword>
<dbReference type="PANTHER" id="PTHR30606">
    <property type="entry name" value="LIPID A BIOSYNTHESIS LAUROYL ACYLTRANSFERASE"/>
    <property type="match status" value="1"/>
</dbReference>
<keyword evidence="5" id="KW-0472">Membrane</keyword>
<evidence type="ECO:0000256" key="1">
    <source>
        <dbReference type="ARBA" id="ARBA00004533"/>
    </source>
</evidence>
<dbReference type="Proteomes" id="UP000252174">
    <property type="component" value="Unassembled WGS sequence"/>
</dbReference>
<sequence length="280" mass="31103">MLLFLRFLAVLPLGLLHGLGALLGWVVFALSPTYRRRFLENAAQAGYAFAQVRAAVGHAGRMVAELPRLWLGRPPPCTMHGAECIERAWAAGRGIVFLTPHLGCFEMSVQRAAQRWGADHGPITVLYRPARQAWLARFQETARNRPGVQAVPTTLPGVRSMIRVLRRGGAVGLLPDQVPPEGQGLWVPFFGRPAYTMTLAARLVQQTGAAIILARCERLSWGRGYVLYVEPGPQLAPDMEAALRQINEAMERLIRACPEQYLWGYGRYKKPRVERMEAAA</sequence>
<keyword evidence="8" id="KW-1185">Reference proteome</keyword>
<comment type="caution">
    <text evidence="7">The sequence shown here is derived from an EMBL/GenBank/DDBJ whole genome shotgun (WGS) entry which is preliminary data.</text>
</comment>
<gene>
    <name evidence="7" type="ORF">DFR45_10720</name>
</gene>
<evidence type="ECO:0000256" key="4">
    <source>
        <dbReference type="ARBA" id="ARBA00022679"/>
    </source>
</evidence>
<proteinExistence type="predicted"/>
<dbReference type="PANTHER" id="PTHR30606:SF10">
    <property type="entry name" value="PHOSPHATIDYLINOSITOL MANNOSIDE ACYLTRANSFERASE"/>
    <property type="match status" value="1"/>
</dbReference>
<evidence type="ECO:0000313" key="7">
    <source>
        <dbReference type="EMBL" id="RCX08940.1"/>
    </source>
</evidence>
<dbReference type="GO" id="GO:0016746">
    <property type="term" value="F:acyltransferase activity"/>
    <property type="evidence" value="ECO:0007669"/>
    <property type="project" value="UniProtKB-KW"/>
</dbReference>
<keyword evidence="3" id="KW-0997">Cell inner membrane</keyword>
<keyword evidence="2" id="KW-1003">Cell membrane</keyword>
<dbReference type="PIRSF" id="PIRSF026649">
    <property type="entry name" value="MsbB"/>
    <property type="match status" value="1"/>
</dbReference>
<dbReference type="GO" id="GO:0005886">
    <property type="term" value="C:plasma membrane"/>
    <property type="evidence" value="ECO:0007669"/>
    <property type="project" value="UniProtKB-SubCell"/>
</dbReference>
<organism evidence="7 8">
    <name type="scientific">Extensimonas vulgaris</name>
    <dbReference type="NCBI Taxonomy" id="1031594"/>
    <lineage>
        <taxon>Bacteria</taxon>
        <taxon>Pseudomonadati</taxon>
        <taxon>Pseudomonadota</taxon>
        <taxon>Betaproteobacteria</taxon>
        <taxon>Burkholderiales</taxon>
        <taxon>Comamonadaceae</taxon>
        <taxon>Extensimonas</taxon>
    </lineage>
</organism>
<dbReference type="RefSeq" id="WP_114483663.1">
    <property type="nucleotide sequence ID" value="NZ_QPJU01000007.1"/>
</dbReference>
<dbReference type="OrthoDB" id="8524027at2"/>
<evidence type="ECO:0000256" key="3">
    <source>
        <dbReference type="ARBA" id="ARBA00022519"/>
    </source>
</evidence>
<protein>
    <submittedName>
        <fullName evidence="7">KDO2-lipid IV(A) lauroyltransferase</fullName>
    </submittedName>
</protein>
<evidence type="ECO:0000256" key="2">
    <source>
        <dbReference type="ARBA" id="ARBA00022475"/>
    </source>
</evidence>
<evidence type="ECO:0000313" key="8">
    <source>
        <dbReference type="Proteomes" id="UP000252174"/>
    </source>
</evidence>
<dbReference type="GO" id="GO:0009247">
    <property type="term" value="P:glycolipid biosynthetic process"/>
    <property type="evidence" value="ECO:0007669"/>
    <property type="project" value="UniProtKB-ARBA"/>
</dbReference>
<dbReference type="InterPro" id="IPR004960">
    <property type="entry name" value="LipA_acyltrans"/>
</dbReference>
<accession>A0A369AHW3</accession>
<dbReference type="NCBIfam" id="NF006487">
    <property type="entry name" value="PRK08905.1"/>
    <property type="match status" value="1"/>
</dbReference>
<evidence type="ECO:0000256" key="6">
    <source>
        <dbReference type="ARBA" id="ARBA00023315"/>
    </source>
</evidence>
<evidence type="ECO:0000256" key="5">
    <source>
        <dbReference type="ARBA" id="ARBA00023136"/>
    </source>
</evidence>
<dbReference type="CDD" id="cd07984">
    <property type="entry name" value="LPLAT_LABLAT-like"/>
    <property type="match status" value="1"/>
</dbReference>
<keyword evidence="6" id="KW-0012">Acyltransferase</keyword>
<name>A0A369AHW3_9BURK</name>
<dbReference type="Pfam" id="PF03279">
    <property type="entry name" value="Lip_A_acyltrans"/>
    <property type="match status" value="1"/>
</dbReference>
<dbReference type="AlphaFoldDB" id="A0A369AHW3"/>
<reference evidence="7 8" key="1">
    <citation type="submission" date="2018-07" db="EMBL/GenBank/DDBJ databases">
        <title>Genomic Encyclopedia of Type Strains, Phase IV (KMG-IV): sequencing the most valuable type-strain genomes for metagenomic binning, comparative biology and taxonomic classification.</title>
        <authorList>
            <person name="Goeker M."/>
        </authorList>
    </citation>
    <scope>NUCLEOTIDE SEQUENCE [LARGE SCALE GENOMIC DNA]</scope>
    <source>
        <strain evidence="7 8">DSM 100911</strain>
    </source>
</reference>
<comment type="subcellular location">
    <subcellularLocation>
        <location evidence="1">Cell inner membrane</location>
    </subcellularLocation>
</comment>